<comment type="caution">
    <text evidence="4">The sequence shown here is derived from an EMBL/GenBank/DDBJ whole genome shotgun (WGS) entry which is preliminary data.</text>
</comment>
<reference evidence="4 5" key="1">
    <citation type="submission" date="2020-09" db="EMBL/GenBank/DDBJ databases">
        <authorList>
            <person name="Kim M.K."/>
        </authorList>
    </citation>
    <scope>NUCLEOTIDE SEQUENCE [LARGE SCALE GENOMIC DNA]</scope>
    <source>
        <strain evidence="4 5">BT646</strain>
    </source>
</reference>
<dbReference type="InterPro" id="IPR003790">
    <property type="entry name" value="GHL10"/>
</dbReference>
<evidence type="ECO:0000256" key="2">
    <source>
        <dbReference type="SAM" id="SignalP"/>
    </source>
</evidence>
<evidence type="ECO:0000313" key="5">
    <source>
        <dbReference type="Proteomes" id="UP000642468"/>
    </source>
</evidence>
<name>A0ABR8JCU2_9BACT</name>
<dbReference type="Proteomes" id="UP000642468">
    <property type="component" value="Unassembled WGS sequence"/>
</dbReference>
<sequence>MLQRYPQRPLIGLSMVLLLIMNAIASQAQSTSPPKRELRAAWVAHVFNLDWPSARTRTPAQQRQEFVSILDSHRQNGMNAVVVQIRAAADALYPSTLEPWSEWLTGTQGVAPNPPYDPLAFMVRETHRRELEFHAWLNPYRALTNATTASVAPTHVTVQHPDWVVPFGTLRVLNPGLPAVRQYLTLVVMDVVRRYDVDAIHFDDYFYPAPQTGVVFNDDAAFAADPRGFAATTAGRADWRRNNVDIFVKMVSDSIRSVKPWVKFGISPPGVWRNGTSVGGTATTAFQSYSDIFADSRKWLRRGWVDYLAPQVYFAIGQTAANYSLIVPWWSQQVNPDTVRHVYIGQGVYRISATATEPGFRSPSQLPSQIRLLRQQLNVQGSMFYKTTELRANPLGFADSLRQNFYRYPALLPTMPWKDNTPPTAPGQAGLWNNPNTGFVEMSWQPGPAAADGQLARQYVVYRVPGGTGPITAADLANPANIRAITDTTFFREPATGTPFRYALTALDRLHNESAPATLTILLSTTAAVRPAPLLEPAFPNPFHSETRLAFTLPTAGLAEMRLLDLTGREVAVLASGSHTAGRHELTLRAATLPAGLYVLVLRTADGVARQRILLTR</sequence>
<accession>A0ABR8JCU2</accession>
<dbReference type="PANTHER" id="PTHR43405">
    <property type="entry name" value="GLYCOSYL HYDROLASE DIGH"/>
    <property type="match status" value="1"/>
</dbReference>
<feature type="domain" description="Glycosyl hydrolase-like 10" evidence="3">
    <location>
        <begin position="37"/>
        <end position="355"/>
    </location>
</feature>
<feature type="chain" id="PRO_5046069076" evidence="2">
    <location>
        <begin position="29"/>
        <end position="617"/>
    </location>
</feature>
<feature type="signal peptide" evidence="2">
    <location>
        <begin position="1"/>
        <end position="28"/>
    </location>
</feature>
<keyword evidence="5" id="KW-1185">Reference proteome</keyword>
<dbReference type="NCBIfam" id="TIGR04183">
    <property type="entry name" value="Por_Secre_tail"/>
    <property type="match status" value="1"/>
</dbReference>
<keyword evidence="1 2" id="KW-0732">Signal</keyword>
<dbReference type="InterPro" id="IPR026444">
    <property type="entry name" value="Secre_tail"/>
</dbReference>
<dbReference type="SUPFAM" id="SSF51445">
    <property type="entry name" value="(Trans)glycosidases"/>
    <property type="match status" value="1"/>
</dbReference>
<dbReference type="Pfam" id="PF02638">
    <property type="entry name" value="GHL10"/>
    <property type="match status" value="1"/>
</dbReference>
<evidence type="ECO:0000259" key="3">
    <source>
        <dbReference type="Pfam" id="PF02638"/>
    </source>
</evidence>
<proteinExistence type="predicted"/>
<dbReference type="InterPro" id="IPR052177">
    <property type="entry name" value="Divisome_Glycosyl_Hydrolase"/>
</dbReference>
<dbReference type="PANTHER" id="PTHR43405:SF1">
    <property type="entry name" value="GLYCOSYL HYDROLASE DIGH"/>
    <property type="match status" value="1"/>
</dbReference>
<organism evidence="4 5">
    <name type="scientific">Hymenobacter duratus</name>
    <dbReference type="NCBI Taxonomy" id="2771356"/>
    <lineage>
        <taxon>Bacteria</taxon>
        <taxon>Pseudomonadati</taxon>
        <taxon>Bacteroidota</taxon>
        <taxon>Cytophagia</taxon>
        <taxon>Cytophagales</taxon>
        <taxon>Hymenobacteraceae</taxon>
        <taxon>Hymenobacter</taxon>
    </lineage>
</organism>
<dbReference type="InterPro" id="IPR017853">
    <property type="entry name" value="GH"/>
</dbReference>
<dbReference type="RefSeq" id="WP_190782647.1">
    <property type="nucleotide sequence ID" value="NZ_JACWZZ010000001.1"/>
</dbReference>
<evidence type="ECO:0000313" key="4">
    <source>
        <dbReference type="EMBL" id="MBD2713471.1"/>
    </source>
</evidence>
<gene>
    <name evidence="4" type="ORF">IC231_00315</name>
</gene>
<protein>
    <submittedName>
        <fullName evidence="4">Family 10 glycosylhydrolase</fullName>
    </submittedName>
</protein>
<evidence type="ECO:0000256" key="1">
    <source>
        <dbReference type="ARBA" id="ARBA00022729"/>
    </source>
</evidence>
<dbReference type="Gene3D" id="3.20.20.80">
    <property type="entry name" value="Glycosidases"/>
    <property type="match status" value="1"/>
</dbReference>
<dbReference type="EMBL" id="JACWZZ010000001">
    <property type="protein sequence ID" value="MBD2713471.1"/>
    <property type="molecule type" value="Genomic_DNA"/>
</dbReference>